<comment type="caution">
    <text evidence="7">The sequence shown here is derived from an EMBL/GenBank/DDBJ whole genome shotgun (WGS) entry which is preliminary data.</text>
</comment>
<comment type="cofactor">
    <cofactor evidence="1 5">
        <name>heme</name>
        <dbReference type="ChEBI" id="CHEBI:30413"/>
    </cofactor>
</comment>
<evidence type="ECO:0000256" key="4">
    <source>
        <dbReference type="ARBA" id="ARBA00023004"/>
    </source>
</evidence>
<evidence type="ECO:0000256" key="3">
    <source>
        <dbReference type="ARBA" id="ARBA00022723"/>
    </source>
</evidence>
<dbReference type="InterPro" id="IPR017972">
    <property type="entry name" value="Cyt_P450_CS"/>
</dbReference>
<dbReference type="InterPro" id="IPR050121">
    <property type="entry name" value="Cytochrome_P450_monoxygenase"/>
</dbReference>
<evidence type="ECO:0000313" key="8">
    <source>
        <dbReference type="Proteomes" id="UP000789342"/>
    </source>
</evidence>
<keyword evidence="6" id="KW-0560">Oxidoreductase</keyword>
<dbReference type="GO" id="GO:0004497">
    <property type="term" value="F:monooxygenase activity"/>
    <property type="evidence" value="ECO:0007669"/>
    <property type="project" value="UniProtKB-KW"/>
</dbReference>
<dbReference type="OrthoDB" id="1470350at2759"/>
<feature type="non-terminal residue" evidence="7">
    <location>
        <position position="479"/>
    </location>
</feature>
<accession>A0A9N9EGU5</accession>
<dbReference type="SUPFAM" id="SSF48264">
    <property type="entry name" value="Cytochrome P450"/>
    <property type="match status" value="1"/>
</dbReference>
<dbReference type="PRINTS" id="PR00385">
    <property type="entry name" value="P450"/>
</dbReference>
<organism evidence="7 8">
    <name type="scientific">Acaulospora morrowiae</name>
    <dbReference type="NCBI Taxonomy" id="94023"/>
    <lineage>
        <taxon>Eukaryota</taxon>
        <taxon>Fungi</taxon>
        <taxon>Fungi incertae sedis</taxon>
        <taxon>Mucoromycota</taxon>
        <taxon>Glomeromycotina</taxon>
        <taxon>Glomeromycetes</taxon>
        <taxon>Diversisporales</taxon>
        <taxon>Acaulosporaceae</taxon>
        <taxon>Acaulospora</taxon>
    </lineage>
</organism>
<keyword evidence="4 5" id="KW-0408">Iron</keyword>
<dbReference type="EMBL" id="CAJVPV010013030">
    <property type="protein sequence ID" value="CAG8674362.1"/>
    <property type="molecule type" value="Genomic_DNA"/>
</dbReference>
<evidence type="ECO:0000313" key="7">
    <source>
        <dbReference type="EMBL" id="CAG8674362.1"/>
    </source>
</evidence>
<protein>
    <submittedName>
        <fullName evidence="7">3322_t:CDS:1</fullName>
    </submittedName>
</protein>
<proteinExistence type="inferred from homology"/>
<name>A0A9N9EGU5_9GLOM</name>
<dbReference type="PANTHER" id="PTHR24305:SF166">
    <property type="entry name" value="CYTOCHROME P450 12A4, MITOCHONDRIAL-RELATED"/>
    <property type="match status" value="1"/>
</dbReference>
<dbReference type="AlphaFoldDB" id="A0A9N9EGU5"/>
<keyword evidence="8" id="KW-1185">Reference proteome</keyword>
<dbReference type="GO" id="GO:0016705">
    <property type="term" value="F:oxidoreductase activity, acting on paired donors, with incorporation or reduction of molecular oxygen"/>
    <property type="evidence" value="ECO:0007669"/>
    <property type="project" value="InterPro"/>
</dbReference>
<dbReference type="Pfam" id="PF00067">
    <property type="entry name" value="p450"/>
    <property type="match status" value="1"/>
</dbReference>
<dbReference type="PRINTS" id="PR00463">
    <property type="entry name" value="EP450I"/>
</dbReference>
<dbReference type="Gene3D" id="1.10.630.10">
    <property type="entry name" value="Cytochrome P450"/>
    <property type="match status" value="1"/>
</dbReference>
<comment type="similarity">
    <text evidence="2 6">Belongs to the cytochrome P450 family.</text>
</comment>
<gene>
    <name evidence="7" type="ORF">AMORRO_LOCUS10956</name>
</gene>
<dbReference type="GO" id="GO:0020037">
    <property type="term" value="F:heme binding"/>
    <property type="evidence" value="ECO:0007669"/>
    <property type="project" value="InterPro"/>
</dbReference>
<keyword evidence="5 6" id="KW-0349">Heme</keyword>
<dbReference type="PANTHER" id="PTHR24305">
    <property type="entry name" value="CYTOCHROME P450"/>
    <property type="match status" value="1"/>
</dbReference>
<reference evidence="7" key="1">
    <citation type="submission" date="2021-06" db="EMBL/GenBank/DDBJ databases">
        <authorList>
            <person name="Kallberg Y."/>
            <person name="Tangrot J."/>
            <person name="Rosling A."/>
        </authorList>
    </citation>
    <scope>NUCLEOTIDE SEQUENCE</scope>
    <source>
        <strain evidence="7">CL551</strain>
    </source>
</reference>
<keyword evidence="3 5" id="KW-0479">Metal-binding</keyword>
<dbReference type="Proteomes" id="UP000789342">
    <property type="component" value="Unassembled WGS sequence"/>
</dbReference>
<dbReference type="GO" id="GO:0005506">
    <property type="term" value="F:iron ion binding"/>
    <property type="evidence" value="ECO:0007669"/>
    <property type="project" value="InterPro"/>
</dbReference>
<evidence type="ECO:0000256" key="6">
    <source>
        <dbReference type="RuleBase" id="RU000461"/>
    </source>
</evidence>
<evidence type="ECO:0000256" key="5">
    <source>
        <dbReference type="PIRSR" id="PIRSR602401-1"/>
    </source>
</evidence>
<evidence type="ECO:0000256" key="1">
    <source>
        <dbReference type="ARBA" id="ARBA00001971"/>
    </source>
</evidence>
<dbReference type="InterPro" id="IPR036396">
    <property type="entry name" value="Cyt_P450_sf"/>
</dbReference>
<keyword evidence="6" id="KW-0503">Monooxygenase</keyword>
<dbReference type="PROSITE" id="PS00086">
    <property type="entry name" value="CYTOCHROME_P450"/>
    <property type="match status" value="1"/>
</dbReference>
<feature type="binding site" description="axial binding residue" evidence="5">
    <location>
        <position position="423"/>
    </location>
    <ligand>
        <name>heme</name>
        <dbReference type="ChEBI" id="CHEBI:30413"/>
    </ligand>
    <ligandPart>
        <name>Fe</name>
        <dbReference type="ChEBI" id="CHEBI:18248"/>
    </ligandPart>
</feature>
<sequence>TKIIHFASKRNSVNMNLEYVLKLGIQLLEIVCLLYGLKYVFNVIYVAYIGPLSKIPGPKISFLTNLYIYIRQINGKRWKWLQYEIHPKYGQVVRVSPSLVVISDKDILKQILVTNELPKNKNYEKLRTDKNYSTLFNTSLMDLCCLDLTEKIDEIIALNGSKDAVVDIYNLIHLNALDIIGETSFGGSFKLVKYGSHPLPGKVFKEFRRRVLKAMFPAFGQFLKIDPYLVDFTKEIIKKRRQSTSTRKDLLQALLDARDSDGNGLSDFEIFDQCFEFLLAGSDSTNFATSMTLIELIRHPEAYQKLAEELDKVASEYDPNKNLIPPYNILKNLPYLDAVINEGLRLYPSTRDFGPGKETVEDMVIGDYLIPKGTFLIANIFAVQRLKEYWGENSNEFVPERWLNPENIPTNGFIPFSAGSRNCIGLNFARMEMKLTVSALVLKYEFEDIPGQDEEVLHFVTTGLKTKSHKVTARCRIKK</sequence>
<dbReference type="InterPro" id="IPR001128">
    <property type="entry name" value="Cyt_P450"/>
</dbReference>
<evidence type="ECO:0000256" key="2">
    <source>
        <dbReference type="ARBA" id="ARBA00010617"/>
    </source>
</evidence>
<dbReference type="InterPro" id="IPR002401">
    <property type="entry name" value="Cyt_P450_E_grp-I"/>
</dbReference>